<protein>
    <submittedName>
        <fullName evidence="5">Lytic transglycosylase domain-containing protein</fullName>
        <ecNumber evidence="5">4.2.2.n1</ecNumber>
    </submittedName>
</protein>
<dbReference type="InterPro" id="IPR023346">
    <property type="entry name" value="Lysozyme-like_dom_sf"/>
</dbReference>
<evidence type="ECO:0000256" key="3">
    <source>
        <dbReference type="SAM" id="Phobius"/>
    </source>
</evidence>
<keyword evidence="3" id="KW-0812">Transmembrane</keyword>
<keyword evidence="6" id="KW-1185">Reference proteome</keyword>
<name>A0ABV0G7T8_9BURK</name>
<dbReference type="EMBL" id="JBDPZD010000010">
    <property type="protein sequence ID" value="MEO3693750.1"/>
    <property type="molecule type" value="Genomic_DNA"/>
</dbReference>
<dbReference type="PANTHER" id="PTHR37423:SF2">
    <property type="entry name" value="MEMBRANE-BOUND LYTIC MUREIN TRANSGLYCOSYLASE C"/>
    <property type="match status" value="1"/>
</dbReference>
<dbReference type="EC" id="4.2.2.n1" evidence="5"/>
<dbReference type="SUPFAM" id="SSF53955">
    <property type="entry name" value="Lysozyme-like"/>
    <property type="match status" value="1"/>
</dbReference>
<dbReference type="RefSeq" id="WP_347706566.1">
    <property type="nucleotide sequence ID" value="NZ_JBDPZD010000010.1"/>
</dbReference>
<dbReference type="Gene3D" id="1.10.530.10">
    <property type="match status" value="1"/>
</dbReference>
<keyword evidence="3" id="KW-0472">Membrane</keyword>
<comment type="similarity">
    <text evidence="1">Belongs to the transglycosylase Slt family.</text>
</comment>
<dbReference type="GO" id="GO:0016829">
    <property type="term" value="F:lyase activity"/>
    <property type="evidence" value="ECO:0007669"/>
    <property type="project" value="UniProtKB-KW"/>
</dbReference>
<feature type="region of interest" description="Disordered" evidence="2">
    <location>
        <begin position="255"/>
        <end position="284"/>
    </location>
</feature>
<evidence type="ECO:0000313" key="6">
    <source>
        <dbReference type="Proteomes" id="UP001495147"/>
    </source>
</evidence>
<proteinExistence type="inferred from homology"/>
<dbReference type="Pfam" id="PF01464">
    <property type="entry name" value="SLT"/>
    <property type="match status" value="1"/>
</dbReference>
<evidence type="ECO:0000256" key="1">
    <source>
        <dbReference type="ARBA" id="ARBA00007734"/>
    </source>
</evidence>
<dbReference type="PANTHER" id="PTHR37423">
    <property type="entry name" value="SOLUBLE LYTIC MUREIN TRANSGLYCOSYLASE-RELATED"/>
    <property type="match status" value="1"/>
</dbReference>
<feature type="domain" description="Transglycosylase SLT" evidence="4">
    <location>
        <begin position="143"/>
        <end position="217"/>
    </location>
</feature>
<dbReference type="Proteomes" id="UP001495147">
    <property type="component" value="Unassembled WGS sequence"/>
</dbReference>
<reference evidence="5 6" key="1">
    <citation type="submission" date="2024-05" db="EMBL/GenBank/DDBJ databases">
        <title>Roseateles sp. DJS-2-20 16S ribosomal RNA gene Genome sequencing and assembly.</title>
        <authorList>
            <person name="Woo H."/>
        </authorList>
    </citation>
    <scope>NUCLEOTIDE SEQUENCE [LARGE SCALE GENOMIC DNA]</scope>
    <source>
        <strain evidence="5 6">DJS-2-20</strain>
    </source>
</reference>
<dbReference type="CDD" id="cd00254">
    <property type="entry name" value="LT-like"/>
    <property type="match status" value="1"/>
</dbReference>
<keyword evidence="5" id="KW-0456">Lyase</keyword>
<evidence type="ECO:0000256" key="2">
    <source>
        <dbReference type="SAM" id="MobiDB-lite"/>
    </source>
</evidence>
<evidence type="ECO:0000259" key="4">
    <source>
        <dbReference type="Pfam" id="PF01464"/>
    </source>
</evidence>
<gene>
    <name evidence="5" type="ORF">ABDJ85_19925</name>
</gene>
<feature type="compositionally biased region" description="Low complexity" evidence="2">
    <location>
        <begin position="275"/>
        <end position="284"/>
    </location>
</feature>
<keyword evidence="3" id="KW-1133">Transmembrane helix</keyword>
<organism evidence="5 6">
    <name type="scientific">Roseateles paludis</name>
    <dbReference type="NCBI Taxonomy" id="3145238"/>
    <lineage>
        <taxon>Bacteria</taxon>
        <taxon>Pseudomonadati</taxon>
        <taxon>Pseudomonadota</taxon>
        <taxon>Betaproteobacteria</taxon>
        <taxon>Burkholderiales</taxon>
        <taxon>Sphaerotilaceae</taxon>
        <taxon>Roseateles</taxon>
    </lineage>
</organism>
<feature type="transmembrane region" description="Helical" evidence="3">
    <location>
        <begin position="32"/>
        <end position="54"/>
    </location>
</feature>
<dbReference type="InterPro" id="IPR008258">
    <property type="entry name" value="Transglycosylase_SLT_dom_1"/>
</dbReference>
<evidence type="ECO:0000313" key="5">
    <source>
        <dbReference type="EMBL" id="MEO3693750.1"/>
    </source>
</evidence>
<comment type="caution">
    <text evidence="5">The sequence shown here is derived from an EMBL/GenBank/DDBJ whole genome shotgun (WGS) entry which is preliminary data.</text>
</comment>
<sequence>MSHTKHQPPLLKTALELRAAGSLFLRDVAQGVLLFSHNTLALVGLAVLAVAFVFGSQADLRMRLESAALGWLHARHEARAAAEGDVLSVSAEPDAISRATVLSPQELSKQQAAVALWLARRYQVAPEPVSRLVKEAWELGPRAKLDPALILAVMAIESRFNPFAQSSVGAQGLMQVMKRVHDDKFEVFGGSLATFDPVTNLRVGVQVLRDCIARAGSVEDGLRYYVGAANAEEDSGYAARVLAELELLRGVIQGRAVPPNSPNKPREPSPPAAVPPGEVALNSR</sequence>
<accession>A0ABV0G7T8</accession>